<dbReference type="GO" id="GO:0003700">
    <property type="term" value="F:DNA-binding transcription factor activity"/>
    <property type="evidence" value="ECO:0007669"/>
    <property type="project" value="InterPro"/>
</dbReference>
<organism evidence="3 4">
    <name type="scientific">Ktedonospora formicarum</name>
    <dbReference type="NCBI Taxonomy" id="2778364"/>
    <lineage>
        <taxon>Bacteria</taxon>
        <taxon>Bacillati</taxon>
        <taxon>Chloroflexota</taxon>
        <taxon>Ktedonobacteria</taxon>
        <taxon>Ktedonobacterales</taxon>
        <taxon>Ktedonobacteraceae</taxon>
        <taxon>Ktedonospora</taxon>
    </lineage>
</organism>
<keyword evidence="4" id="KW-1185">Reference proteome</keyword>
<dbReference type="Pfam" id="PF00376">
    <property type="entry name" value="MerR"/>
    <property type="match status" value="1"/>
</dbReference>
<keyword evidence="1" id="KW-0238">DNA-binding</keyword>
<reference evidence="3" key="1">
    <citation type="submission" date="2020-10" db="EMBL/GenBank/DDBJ databases">
        <title>Taxonomic study of unclassified bacteria belonging to the class Ktedonobacteria.</title>
        <authorList>
            <person name="Yabe S."/>
            <person name="Wang C.M."/>
            <person name="Zheng Y."/>
            <person name="Sakai Y."/>
            <person name="Cavaletti L."/>
            <person name="Monciardini P."/>
            <person name="Donadio S."/>
        </authorList>
    </citation>
    <scope>NUCLEOTIDE SEQUENCE</scope>
    <source>
        <strain evidence="3">SOSP1-1</strain>
    </source>
</reference>
<dbReference type="PROSITE" id="PS00552">
    <property type="entry name" value="HTH_MERR_1"/>
    <property type="match status" value="1"/>
</dbReference>
<accession>A0A8J3IDM6</accession>
<feature type="domain" description="HTH merR-type" evidence="2">
    <location>
        <begin position="1"/>
        <end position="71"/>
    </location>
</feature>
<dbReference type="SUPFAM" id="SSF55136">
    <property type="entry name" value="Probable bacterial effector-binding domain"/>
    <property type="match status" value="1"/>
</dbReference>
<comment type="caution">
    <text evidence="3">The sequence shown here is derived from an EMBL/GenBank/DDBJ whole genome shotgun (WGS) entry which is preliminary data.</text>
</comment>
<dbReference type="Pfam" id="PF06445">
    <property type="entry name" value="GyrI-like"/>
    <property type="match status" value="1"/>
</dbReference>
<dbReference type="InterPro" id="IPR011256">
    <property type="entry name" value="Reg_factor_effector_dom_sf"/>
</dbReference>
<dbReference type="InterPro" id="IPR010499">
    <property type="entry name" value="AraC_E-bd"/>
</dbReference>
<dbReference type="CDD" id="cd01107">
    <property type="entry name" value="HTH_BmrR"/>
    <property type="match status" value="1"/>
</dbReference>
<proteinExistence type="predicted"/>
<dbReference type="InterPro" id="IPR009061">
    <property type="entry name" value="DNA-bd_dom_put_sf"/>
</dbReference>
<protein>
    <submittedName>
        <fullName evidence="3">MerR family transcriptional regulator</fullName>
    </submittedName>
</protein>
<dbReference type="EMBL" id="BNJF01000005">
    <property type="protein sequence ID" value="GHO49404.1"/>
    <property type="molecule type" value="Genomic_DNA"/>
</dbReference>
<dbReference type="SMART" id="SM00871">
    <property type="entry name" value="AraC_E_bind"/>
    <property type="match status" value="1"/>
</dbReference>
<evidence type="ECO:0000259" key="2">
    <source>
        <dbReference type="PROSITE" id="PS50937"/>
    </source>
</evidence>
<dbReference type="SMART" id="SM00422">
    <property type="entry name" value="HTH_MERR"/>
    <property type="match status" value="1"/>
</dbReference>
<dbReference type="AlphaFoldDB" id="A0A8J3IDM6"/>
<dbReference type="PANTHER" id="PTHR30204">
    <property type="entry name" value="REDOX-CYCLING DRUG-SENSING TRANSCRIPTIONAL ACTIVATOR SOXR"/>
    <property type="match status" value="1"/>
</dbReference>
<gene>
    <name evidence="3" type="ORF">KSX_75670</name>
</gene>
<dbReference type="Proteomes" id="UP000612362">
    <property type="component" value="Unassembled WGS sequence"/>
</dbReference>
<evidence type="ECO:0000313" key="4">
    <source>
        <dbReference type="Proteomes" id="UP000612362"/>
    </source>
</evidence>
<dbReference type="SUPFAM" id="SSF46955">
    <property type="entry name" value="Putative DNA-binding domain"/>
    <property type="match status" value="1"/>
</dbReference>
<dbReference type="InterPro" id="IPR047057">
    <property type="entry name" value="MerR_fam"/>
</dbReference>
<evidence type="ECO:0000313" key="3">
    <source>
        <dbReference type="EMBL" id="GHO49404.1"/>
    </source>
</evidence>
<sequence length="275" mass="30927">MLRIGEFARLSQISIKMLRHYDALGILLPSHIDPESGYRFYEMAQLADAVRILALKDCGFSLEEIARFLHTQDNASIETLLQQRLVAQQQIVATEQARLQRLHARVEQLASAENVPRYDVALKRSEPLTLIGERQSVASTEEIGPFAQAVARHLFEVHHVVSNGPLIHLYFEEDSNDEALDLFVGTPAATLPYAHDGLCVMRLPGGELMACVIYQGDYINIQRAYAALDSWLSMSGYRVKGPAREIYHHSPVHTTDPEMYLTEIQYSIIADKAIP</sequence>
<evidence type="ECO:0000256" key="1">
    <source>
        <dbReference type="ARBA" id="ARBA00023125"/>
    </source>
</evidence>
<dbReference type="InterPro" id="IPR000551">
    <property type="entry name" value="MerR-type_HTH_dom"/>
</dbReference>
<dbReference type="PANTHER" id="PTHR30204:SF97">
    <property type="entry name" value="MERR FAMILY REGULATORY PROTEIN"/>
    <property type="match status" value="1"/>
</dbReference>
<dbReference type="RefSeq" id="WP_220198527.1">
    <property type="nucleotide sequence ID" value="NZ_BNJF01000005.1"/>
</dbReference>
<dbReference type="InterPro" id="IPR029442">
    <property type="entry name" value="GyrI-like"/>
</dbReference>
<dbReference type="PROSITE" id="PS50937">
    <property type="entry name" value="HTH_MERR_2"/>
    <property type="match status" value="1"/>
</dbReference>
<dbReference type="Gene3D" id="3.20.80.10">
    <property type="entry name" value="Regulatory factor, effector binding domain"/>
    <property type="match status" value="1"/>
</dbReference>
<dbReference type="Gene3D" id="1.10.1660.10">
    <property type="match status" value="1"/>
</dbReference>
<name>A0A8J3IDM6_9CHLR</name>
<dbReference type="GO" id="GO:0003677">
    <property type="term" value="F:DNA binding"/>
    <property type="evidence" value="ECO:0007669"/>
    <property type="project" value="UniProtKB-KW"/>
</dbReference>